<dbReference type="Gene3D" id="3.40.50.720">
    <property type="entry name" value="NAD(P)-binding Rossmann-like Domain"/>
    <property type="match status" value="1"/>
</dbReference>
<dbReference type="InterPro" id="IPR051604">
    <property type="entry name" value="Ergot_Alk_Oxidoreductase"/>
</dbReference>
<organism evidence="2 3">
    <name type="scientific">Herbihabitans rhizosphaerae</name>
    <dbReference type="NCBI Taxonomy" id="1872711"/>
    <lineage>
        <taxon>Bacteria</taxon>
        <taxon>Bacillati</taxon>
        <taxon>Actinomycetota</taxon>
        <taxon>Actinomycetes</taxon>
        <taxon>Pseudonocardiales</taxon>
        <taxon>Pseudonocardiaceae</taxon>
        <taxon>Herbihabitans</taxon>
    </lineage>
</organism>
<dbReference type="PANTHER" id="PTHR43162:SF1">
    <property type="entry name" value="PRESTALK A DIFFERENTIATION PROTEIN A"/>
    <property type="match status" value="1"/>
</dbReference>
<comment type="caution">
    <text evidence="2">The sequence shown here is derived from an EMBL/GenBank/DDBJ whole genome shotgun (WGS) entry which is preliminary data.</text>
</comment>
<dbReference type="OrthoDB" id="3207931at2"/>
<dbReference type="PANTHER" id="PTHR43162">
    <property type="match status" value="1"/>
</dbReference>
<dbReference type="InterPro" id="IPR036291">
    <property type="entry name" value="NAD(P)-bd_dom_sf"/>
</dbReference>
<protein>
    <submittedName>
        <fullName evidence="2">Uncharacterized protein YbjT (DUF2867 family)</fullName>
    </submittedName>
</protein>
<sequence>MILVTGATGTIGRALVPMLIDSGERVRALTRDPSRLTPRPGLDVVDGDFADPTSLAKAVDGTHAVFLLTMPGPDVERHDLAMASAVATTDSVRTLVKLSAIGTGPPEESEFPWHHAGEEAVRASGRTWTVLRPTTFASNSLSWADAIRAGQPVPNMFGGGRQGVIDPRDIAEVAVRALTTDRHHERTYTLTGPELISTADQVAALSEALGREIGTVDVPADVAREQMTATGMDPAMIDTALRGAEIVRTDGNAVLTDDVREILGRPATGYRVWARDHAELFTAAG</sequence>
<dbReference type="InterPro" id="IPR016040">
    <property type="entry name" value="NAD(P)-bd_dom"/>
</dbReference>
<gene>
    <name evidence="2" type="ORF">EV193_112155</name>
</gene>
<dbReference type="Pfam" id="PF13460">
    <property type="entry name" value="NAD_binding_10"/>
    <property type="match status" value="1"/>
</dbReference>
<dbReference type="Proteomes" id="UP000294257">
    <property type="component" value="Unassembled WGS sequence"/>
</dbReference>
<dbReference type="AlphaFoldDB" id="A0A4Q7KEK9"/>
<accession>A0A4Q7KEK9</accession>
<evidence type="ECO:0000313" key="3">
    <source>
        <dbReference type="Proteomes" id="UP000294257"/>
    </source>
</evidence>
<dbReference type="RefSeq" id="WP_130347960.1">
    <property type="nucleotide sequence ID" value="NZ_SGWQ01000012.1"/>
</dbReference>
<dbReference type="EMBL" id="SGWQ01000012">
    <property type="protein sequence ID" value="RZS32521.1"/>
    <property type="molecule type" value="Genomic_DNA"/>
</dbReference>
<dbReference type="Gene3D" id="3.90.25.10">
    <property type="entry name" value="UDP-galactose 4-epimerase, domain 1"/>
    <property type="match status" value="1"/>
</dbReference>
<name>A0A4Q7KEK9_9PSEU</name>
<evidence type="ECO:0000259" key="1">
    <source>
        <dbReference type="Pfam" id="PF13460"/>
    </source>
</evidence>
<evidence type="ECO:0000313" key="2">
    <source>
        <dbReference type="EMBL" id="RZS32521.1"/>
    </source>
</evidence>
<feature type="domain" description="NAD(P)-binding" evidence="1">
    <location>
        <begin position="6"/>
        <end position="180"/>
    </location>
</feature>
<reference evidence="2 3" key="1">
    <citation type="submission" date="2019-02" db="EMBL/GenBank/DDBJ databases">
        <title>Genomic Encyclopedia of Type Strains, Phase IV (KMG-IV): sequencing the most valuable type-strain genomes for metagenomic binning, comparative biology and taxonomic classification.</title>
        <authorList>
            <person name="Goeker M."/>
        </authorList>
    </citation>
    <scope>NUCLEOTIDE SEQUENCE [LARGE SCALE GENOMIC DNA]</scope>
    <source>
        <strain evidence="2 3">DSM 101727</strain>
    </source>
</reference>
<proteinExistence type="predicted"/>
<keyword evidence="3" id="KW-1185">Reference proteome</keyword>
<dbReference type="SUPFAM" id="SSF51735">
    <property type="entry name" value="NAD(P)-binding Rossmann-fold domains"/>
    <property type="match status" value="1"/>
</dbReference>